<dbReference type="GO" id="GO:0070929">
    <property type="term" value="P:trans-translation"/>
    <property type="evidence" value="ECO:0007669"/>
    <property type="project" value="UniProtKB-UniRule"/>
</dbReference>
<gene>
    <name evidence="3 4" type="primary">smpB</name>
    <name evidence="4" type="ORF">EHQ30_14440</name>
</gene>
<evidence type="ECO:0000256" key="3">
    <source>
        <dbReference type="HAMAP-Rule" id="MF_00023"/>
    </source>
</evidence>
<keyword evidence="2 3" id="KW-0694">RNA-binding</keyword>
<dbReference type="HAMAP" id="MF_00023">
    <property type="entry name" value="SmpB"/>
    <property type="match status" value="1"/>
</dbReference>
<dbReference type="Pfam" id="PF01668">
    <property type="entry name" value="SmpB"/>
    <property type="match status" value="1"/>
</dbReference>
<dbReference type="AlphaFoldDB" id="A0A2M9Y2X6"/>
<dbReference type="Proteomes" id="UP000297891">
    <property type="component" value="Unassembled WGS sequence"/>
</dbReference>
<comment type="function">
    <text evidence="3">Required for rescue of stalled ribosomes mediated by trans-translation. Binds to transfer-messenger RNA (tmRNA), required for stable association of tmRNA with ribosomes. tmRNA and SmpB together mimic tRNA shape, replacing the anticodon stem-loop with SmpB. tmRNA is encoded by the ssrA gene; the 2 termini fold to resemble tRNA(Ala) and it encodes a 'tag peptide', a short internal open reading frame. During trans-translation Ala-aminoacylated tmRNA acts like a tRNA, entering the A-site of stalled ribosomes, displacing the stalled mRNA. The ribosome then switches to translate the ORF on the tmRNA; the nascent peptide is terminated with the 'tag peptide' encoded by the tmRNA and targeted for degradation. The ribosome is freed to recommence translation, which seems to be the essential function of trans-translation.</text>
</comment>
<organism evidence="4 5">
    <name type="scientific">Leptospira brenneri</name>
    <dbReference type="NCBI Taxonomy" id="2023182"/>
    <lineage>
        <taxon>Bacteria</taxon>
        <taxon>Pseudomonadati</taxon>
        <taxon>Spirochaetota</taxon>
        <taxon>Spirochaetia</taxon>
        <taxon>Leptospirales</taxon>
        <taxon>Leptospiraceae</taxon>
        <taxon>Leptospira</taxon>
    </lineage>
</organism>
<evidence type="ECO:0000256" key="2">
    <source>
        <dbReference type="ARBA" id="ARBA00022884"/>
    </source>
</evidence>
<dbReference type="GO" id="GO:0003723">
    <property type="term" value="F:RNA binding"/>
    <property type="evidence" value="ECO:0007669"/>
    <property type="project" value="UniProtKB-UniRule"/>
</dbReference>
<dbReference type="NCBIfam" id="TIGR00086">
    <property type="entry name" value="smpB"/>
    <property type="match status" value="1"/>
</dbReference>
<dbReference type="NCBIfam" id="NF003843">
    <property type="entry name" value="PRK05422.1"/>
    <property type="match status" value="1"/>
</dbReference>
<comment type="similarity">
    <text evidence="3">Belongs to the SmpB family.</text>
</comment>
<keyword evidence="5" id="KW-1185">Reference proteome</keyword>
<dbReference type="SUPFAM" id="SSF74982">
    <property type="entry name" value="Small protein B (SmpB)"/>
    <property type="match status" value="1"/>
</dbReference>
<dbReference type="GO" id="GO:0070930">
    <property type="term" value="P:trans-translation-dependent protein tagging"/>
    <property type="evidence" value="ECO:0007669"/>
    <property type="project" value="TreeGrafter"/>
</dbReference>
<evidence type="ECO:0000313" key="4">
    <source>
        <dbReference type="EMBL" id="TGK91418.1"/>
    </source>
</evidence>
<dbReference type="OrthoDB" id="9805462at2"/>
<dbReference type="EMBL" id="RQFP01000014">
    <property type="protein sequence ID" value="TGK91418.1"/>
    <property type="molecule type" value="Genomic_DNA"/>
</dbReference>
<comment type="caution">
    <text evidence="4">The sequence shown here is derived from an EMBL/GenBank/DDBJ whole genome shotgun (WGS) entry which is preliminary data.</text>
</comment>
<comment type="subcellular location">
    <subcellularLocation>
        <location evidence="3">Cytoplasm</location>
    </subcellularLocation>
    <text evidence="3">The tmRNA-SmpB complex associates with stalled 70S ribosomes.</text>
</comment>
<reference evidence="4" key="1">
    <citation type="journal article" date="2019" name="PLoS Negl. Trop. Dis.">
        <title>Revisiting the worldwide diversity of Leptospira species in the environment.</title>
        <authorList>
            <person name="Vincent A.T."/>
            <person name="Schiettekatte O."/>
            <person name="Bourhy P."/>
            <person name="Veyrier F.J."/>
            <person name="Picardeau M."/>
        </authorList>
    </citation>
    <scope>NUCLEOTIDE SEQUENCE [LARGE SCALE GENOMIC DNA]</scope>
    <source>
        <strain evidence="4">201800277</strain>
    </source>
</reference>
<dbReference type="PANTHER" id="PTHR30308:SF2">
    <property type="entry name" value="SSRA-BINDING PROTEIN"/>
    <property type="match status" value="1"/>
</dbReference>
<evidence type="ECO:0000256" key="1">
    <source>
        <dbReference type="ARBA" id="ARBA00022490"/>
    </source>
</evidence>
<accession>A0A2M9Y2X6</accession>
<sequence length="162" mass="18729">MGKTKKDEKPRGTDPLINKKAKFNFELLDSFEAGVVLTGSEVKSLREKKGNLTDCFAKVRNGEVFLENFQIPPYKNGGYANHPEIRPRKLLLKAKEIEKIDRSIKEKGLVLVATRCFFKNNRLVKIDIALAKPKKLYDKRDDIQKKEAKIDMERAMKEHLRK</sequence>
<name>A0A2M9Y2X6_9LEPT</name>
<dbReference type="PROSITE" id="PS01317">
    <property type="entry name" value="SSRP"/>
    <property type="match status" value="1"/>
</dbReference>
<keyword evidence="1 3" id="KW-0963">Cytoplasm</keyword>
<evidence type="ECO:0000313" key="5">
    <source>
        <dbReference type="Proteomes" id="UP000297891"/>
    </source>
</evidence>
<dbReference type="CDD" id="cd09294">
    <property type="entry name" value="SmpB"/>
    <property type="match status" value="1"/>
</dbReference>
<dbReference type="InterPro" id="IPR020081">
    <property type="entry name" value="SsrA-bd_prot_CS"/>
</dbReference>
<dbReference type="InterPro" id="IPR000037">
    <property type="entry name" value="SsrA-bd_prot"/>
</dbReference>
<dbReference type="RefSeq" id="WP_100790313.1">
    <property type="nucleotide sequence ID" value="NZ_NPDQ01000003.1"/>
</dbReference>
<protein>
    <recommendedName>
        <fullName evidence="3">SsrA-binding protein</fullName>
    </recommendedName>
    <alternativeName>
        <fullName evidence="3">Small protein B</fullName>
    </alternativeName>
</protein>
<dbReference type="Gene3D" id="2.40.280.10">
    <property type="match status" value="1"/>
</dbReference>
<dbReference type="PANTHER" id="PTHR30308">
    <property type="entry name" value="TMRNA-BINDING COMPONENT OF TRANS-TRANSLATION TAGGING COMPLEX"/>
    <property type="match status" value="1"/>
</dbReference>
<dbReference type="GO" id="GO:0005829">
    <property type="term" value="C:cytosol"/>
    <property type="evidence" value="ECO:0007669"/>
    <property type="project" value="TreeGrafter"/>
</dbReference>
<dbReference type="InterPro" id="IPR023620">
    <property type="entry name" value="SmpB"/>
</dbReference>
<proteinExistence type="inferred from homology"/>